<feature type="domain" description="3-octaprenyl-4-hydroxybenzoate carboxy-lyase-like Rift-related" evidence="1">
    <location>
        <begin position="108"/>
        <end position="300"/>
    </location>
</feature>
<dbReference type="PANTHER" id="PTHR30108">
    <property type="entry name" value="3-OCTAPRENYL-4-HYDROXYBENZOATE CARBOXY-LYASE-RELATED"/>
    <property type="match status" value="1"/>
</dbReference>
<accession>A0ABX2TBS6</accession>
<dbReference type="Pfam" id="PF20695">
    <property type="entry name" value="UbiD_N"/>
    <property type="match status" value="1"/>
</dbReference>
<organism evidence="4 5">
    <name type="scientific">Azospirillum oleiclasticum</name>
    <dbReference type="NCBI Taxonomy" id="2735135"/>
    <lineage>
        <taxon>Bacteria</taxon>
        <taxon>Pseudomonadati</taxon>
        <taxon>Pseudomonadota</taxon>
        <taxon>Alphaproteobacteria</taxon>
        <taxon>Rhodospirillales</taxon>
        <taxon>Azospirillaceae</taxon>
        <taxon>Azospirillum</taxon>
    </lineage>
</organism>
<feature type="domain" description="3-octaprenyl-4-hydroxybenzoate carboxy-lyase-like N-terminal" evidence="2">
    <location>
        <begin position="21"/>
        <end position="94"/>
    </location>
</feature>
<dbReference type="NCBIfam" id="TIGR00148">
    <property type="entry name" value="UbiD family decarboxylase"/>
    <property type="match status" value="1"/>
</dbReference>
<evidence type="ECO:0000259" key="2">
    <source>
        <dbReference type="Pfam" id="PF20695"/>
    </source>
</evidence>
<sequence length="479" mass="51904">MTTTAAAAERRPVTTLRDWLTRLADTDRLAVVKPGVSLRHELAAISKRLDGRKATVFPEPDGHPVPVVSGLVSSRGWIAEAMGVPESALLATFQHACLNPLPSREITDAPVQQVVHREVDLLRQLPVPTHNEHDSGPYVTAGLVITRNPKTGVQNVSINRCQISGPDRIGILILPRHTMAYYRMAEEAGEPLEVAIVVGVDPLTLLASQAIVPLDHDELEIAGALHGAPLDVVQCRTNRVKVPANAEIVIEGRILPQVREPEGPFGEFPQYYGPRDDRHVIQVDAVTHRRGALFHTIVGGALEHLMLGGIPREATLLGHLQRSFTGVRDVHLSLGGVCRYHLVVQIDKRNEGEPRNIMMGAFAGHYDVKQVIVVDKDVDIHNADEVQWAVATRFQADRDLLVVPNALGSKLDPSARDGISAKMGLDCTVPLSAHEMEFKRIRVPGEESVDPAAVVQPDASALLAALLGRNATASEGDSA</sequence>
<dbReference type="SUPFAM" id="SSF143968">
    <property type="entry name" value="UbiD C-terminal domain-like"/>
    <property type="match status" value="1"/>
</dbReference>
<dbReference type="EMBL" id="JABFDB010000008">
    <property type="protein sequence ID" value="NYZ20598.1"/>
    <property type="molecule type" value="Genomic_DNA"/>
</dbReference>
<dbReference type="InterPro" id="IPR002830">
    <property type="entry name" value="UbiD"/>
</dbReference>
<dbReference type="SUPFAM" id="SSF50475">
    <property type="entry name" value="FMN-binding split barrel"/>
    <property type="match status" value="1"/>
</dbReference>
<dbReference type="RefSeq" id="WP_180282365.1">
    <property type="nucleotide sequence ID" value="NZ_JABFDB010000008.1"/>
</dbReference>
<dbReference type="Gene3D" id="3.40.1670.10">
    <property type="entry name" value="UbiD C-terminal domain-like"/>
    <property type="match status" value="1"/>
</dbReference>
<dbReference type="Proteomes" id="UP000584642">
    <property type="component" value="Unassembled WGS sequence"/>
</dbReference>
<dbReference type="Pfam" id="PF01977">
    <property type="entry name" value="UbiD"/>
    <property type="match status" value="1"/>
</dbReference>
<evidence type="ECO:0000259" key="1">
    <source>
        <dbReference type="Pfam" id="PF01977"/>
    </source>
</evidence>
<evidence type="ECO:0000259" key="3">
    <source>
        <dbReference type="Pfam" id="PF20696"/>
    </source>
</evidence>
<proteinExistence type="predicted"/>
<feature type="domain" description="3-octaprenyl-4-hydroxybenzoate carboxy-lyase-like C-terminal" evidence="3">
    <location>
        <begin position="306"/>
        <end position="427"/>
    </location>
</feature>
<reference evidence="4 5" key="1">
    <citation type="submission" date="2020-05" db="EMBL/GenBank/DDBJ databases">
        <title>Azospirillum oleiclasticum sp. nov, a nitrogen-fixing and heavy crude oil-emulsifying bacterium isolated from the crude oil of Yumen Oilfield.</title>
        <authorList>
            <person name="Wu D."/>
            <person name="Cai M."/>
            <person name="Zhang X."/>
        </authorList>
    </citation>
    <scope>NUCLEOTIDE SEQUENCE [LARGE SCALE GENOMIC DNA]</scope>
    <source>
        <strain evidence="4 5">ROY-1-1-2</strain>
    </source>
</reference>
<name>A0ABX2TBS6_9PROT</name>
<dbReference type="InterPro" id="IPR048304">
    <property type="entry name" value="UbiD_Rift_dom"/>
</dbReference>
<dbReference type="InterPro" id="IPR049381">
    <property type="entry name" value="UbiD-like_C"/>
</dbReference>
<keyword evidence="5" id="KW-1185">Reference proteome</keyword>
<comment type="caution">
    <text evidence="4">The sequence shown here is derived from an EMBL/GenBank/DDBJ whole genome shotgun (WGS) entry which is preliminary data.</text>
</comment>
<dbReference type="InterPro" id="IPR049383">
    <property type="entry name" value="UbiD-like_N"/>
</dbReference>
<dbReference type="PANTHER" id="PTHR30108:SF17">
    <property type="entry name" value="FERULIC ACID DECARBOXYLASE 1"/>
    <property type="match status" value="1"/>
</dbReference>
<dbReference type="Pfam" id="PF20696">
    <property type="entry name" value="UbiD_C"/>
    <property type="match status" value="1"/>
</dbReference>
<gene>
    <name evidence="4" type="ORF">HND93_12830</name>
</gene>
<evidence type="ECO:0000313" key="4">
    <source>
        <dbReference type="EMBL" id="NYZ20598.1"/>
    </source>
</evidence>
<evidence type="ECO:0000313" key="5">
    <source>
        <dbReference type="Proteomes" id="UP000584642"/>
    </source>
</evidence>
<protein>
    <submittedName>
        <fullName evidence="4">UbiD family decarboxylase</fullName>
    </submittedName>
</protein>